<dbReference type="Proteomes" id="UP000008641">
    <property type="component" value="Chromosome"/>
</dbReference>
<sequence>MKINIKKLVFFMSMMLSANIYAQVGINTDEPTRMLDVDGNLKVRSLGDKSSNTTTYNRVLVTDNLGNIDAINLTDLKNQINEEIVENKLIYYTGTAPISSEKLTCGRFQFSFRPSTTPGKNLDIMVNLVDNPNQEVTAYYTIFRKWGNYNLKYYKANGKTFTTSNYTTPQLLCPQLDKNSTGEVYISYPGEANYYRVYFLGRENHRVGQTVHNSYTITCEKF</sequence>
<dbReference type="eggNOG" id="ENOG50348KC">
    <property type="taxonomic scope" value="Bacteria"/>
</dbReference>
<accession>F0P1M6</accession>
<evidence type="ECO:0000256" key="1">
    <source>
        <dbReference type="SAM" id="SignalP"/>
    </source>
</evidence>
<reference evidence="3" key="2">
    <citation type="journal article" date="2011" name="Stand. Genomic Sci.">
        <title>Complete genome sequence of Weeksella virosa type strain (9751T).</title>
        <authorList>
            <person name="Lang E."/>
            <person name="Teshima H."/>
            <person name="Lucas S."/>
            <person name="Lapidus A."/>
            <person name="Hammon N."/>
            <person name="Deshpande S."/>
            <person name="Nolan M."/>
            <person name="Cheng J."/>
            <person name="Pitluck S."/>
            <person name="Liolios K."/>
            <person name="Pagani I."/>
            <person name="Mikhailova N."/>
            <person name="Ivanova N."/>
            <person name="Mavromatis K."/>
            <person name="Pati A."/>
            <person name="Tapia R."/>
            <person name="Han C."/>
            <person name="Goodwin L."/>
            <person name="Chen A."/>
            <person name="Palaniappan K."/>
            <person name="Land M."/>
            <person name="Hauser L."/>
            <person name="Chang Y."/>
            <person name="Jeffries C."/>
            <person name="Brambilla E."/>
            <person name="Kopitz M."/>
            <person name="Rohde M."/>
            <person name="Goker M."/>
            <person name="Tindall B."/>
            <person name="Detter J."/>
            <person name="Woyke T."/>
            <person name="Bristow J."/>
            <person name="Eisen J."/>
            <person name="Markowitz V."/>
            <person name="Hugenholtz P."/>
            <person name="Klenk H."/>
            <person name="Kyrpides N."/>
        </authorList>
    </citation>
    <scope>NUCLEOTIDE SEQUENCE [LARGE SCALE GENOMIC DNA]</scope>
    <source>
        <strain evidence="3">ATCC 43766 / DSM 16922 / JCM 21250 / NBRC 16016 / NCTC 11634 / CL345/78</strain>
    </source>
</reference>
<dbReference type="KEGG" id="wvi:Weevi_0944"/>
<dbReference type="STRING" id="865938.Weevi_0944"/>
<protein>
    <submittedName>
        <fullName evidence="2">Uncharacterized protein</fullName>
    </submittedName>
</protein>
<dbReference type="HOGENOM" id="CLU_107183_0_0_10"/>
<evidence type="ECO:0000313" key="2">
    <source>
        <dbReference type="EMBL" id="ADX67654.1"/>
    </source>
</evidence>
<organism evidence="2 3">
    <name type="scientific">Weeksella virosa (strain ATCC 43766 / DSM 16922 / JCM 21250 / CCUG 30538 / CDC 9751 / IAM 14551 / NBRC 16016 / NCTC 11634 / CL345/78)</name>
    <dbReference type="NCBI Taxonomy" id="865938"/>
    <lineage>
        <taxon>Bacteria</taxon>
        <taxon>Pseudomonadati</taxon>
        <taxon>Bacteroidota</taxon>
        <taxon>Flavobacteriia</taxon>
        <taxon>Flavobacteriales</taxon>
        <taxon>Weeksellaceae</taxon>
        <taxon>Weeksella</taxon>
    </lineage>
</organism>
<keyword evidence="1" id="KW-0732">Signal</keyword>
<reference evidence="2 3" key="1">
    <citation type="journal article" date="2011" name="Stand. Genomic Sci.">
        <title>Complete genome sequence of Weeksella virosa type strain (9751).</title>
        <authorList>
            <person name="Lang E."/>
            <person name="Teshima H."/>
            <person name="Lucas S."/>
            <person name="Lapidus A."/>
            <person name="Hammon N."/>
            <person name="Deshpande S."/>
            <person name="Nolan M."/>
            <person name="Cheng J.F."/>
            <person name="Pitluck S."/>
            <person name="Liolios K."/>
            <person name="Pagani I."/>
            <person name="Mikhailova N."/>
            <person name="Ivanova N."/>
            <person name="Mavromatis K."/>
            <person name="Pati A."/>
            <person name="Tapia R."/>
            <person name="Han C."/>
            <person name="Goodwin L."/>
            <person name="Chen A."/>
            <person name="Palaniappan K."/>
            <person name="Land M."/>
            <person name="Hauser L."/>
            <person name="Chang Y.J."/>
            <person name="Jeffries C.D."/>
            <person name="Brambilla E.M."/>
            <person name="Kopitz M."/>
            <person name="Rohde M."/>
            <person name="Goker M."/>
            <person name="Tindall B.J."/>
            <person name="Detter J.C."/>
            <person name="Woyke T."/>
            <person name="Bristow J."/>
            <person name="Eisen J.A."/>
            <person name="Markowitz V."/>
            <person name="Hugenholtz P."/>
            <person name="Klenk H.P."/>
            <person name="Kyrpides N.C."/>
        </authorList>
    </citation>
    <scope>NUCLEOTIDE SEQUENCE [LARGE SCALE GENOMIC DNA]</scope>
    <source>
        <strain evidence="3">ATCC 43766 / DSM 16922 / JCM 21250 / NBRC 16016 / NCTC 11634 / CL345/78</strain>
    </source>
</reference>
<gene>
    <name evidence="2" type="ordered locus">Weevi_0944</name>
</gene>
<name>F0P1M6_WEEVC</name>
<feature type="signal peptide" evidence="1">
    <location>
        <begin position="1"/>
        <end position="22"/>
    </location>
</feature>
<proteinExistence type="predicted"/>
<dbReference type="AlphaFoldDB" id="F0P1M6"/>
<dbReference type="EMBL" id="CP002455">
    <property type="protein sequence ID" value="ADX67654.1"/>
    <property type="molecule type" value="Genomic_DNA"/>
</dbReference>
<evidence type="ECO:0000313" key="3">
    <source>
        <dbReference type="Proteomes" id="UP000008641"/>
    </source>
</evidence>
<feature type="chain" id="PRO_5003257795" evidence="1">
    <location>
        <begin position="23"/>
        <end position="222"/>
    </location>
</feature>
<keyword evidence="3" id="KW-1185">Reference proteome</keyword>